<keyword evidence="1" id="KW-1133">Transmembrane helix</keyword>
<dbReference type="eggNOG" id="ENOG502QUA0">
    <property type="taxonomic scope" value="Eukaryota"/>
</dbReference>
<evidence type="ECO:0000259" key="2">
    <source>
        <dbReference type="Pfam" id="PF12051"/>
    </source>
</evidence>
<feature type="transmembrane region" description="Helical" evidence="1">
    <location>
        <begin position="345"/>
        <end position="363"/>
    </location>
</feature>
<dbReference type="Proteomes" id="UP000008063">
    <property type="component" value="Unassembled WGS sequence"/>
</dbReference>
<dbReference type="InterPro" id="IPR022703">
    <property type="entry name" value="DUF3533"/>
</dbReference>
<dbReference type="PANTHER" id="PTHR34814:SF1">
    <property type="entry name" value="NITROSOGUANIDINE RESISTANCE PROTEIN SNG1"/>
    <property type="match status" value="1"/>
</dbReference>
<dbReference type="PANTHER" id="PTHR34814">
    <property type="entry name" value="NITROSOGUANIDINE RESISTANCE PROTEIN SNG1"/>
    <property type="match status" value="1"/>
</dbReference>
<dbReference type="AlphaFoldDB" id="F8Q2D9"/>
<feature type="transmembrane region" description="Helical" evidence="1">
    <location>
        <begin position="313"/>
        <end position="333"/>
    </location>
</feature>
<evidence type="ECO:0000313" key="3">
    <source>
        <dbReference type="EMBL" id="EGN97350.1"/>
    </source>
</evidence>
<dbReference type="OrthoDB" id="2140105at2759"/>
<dbReference type="Pfam" id="PF12051">
    <property type="entry name" value="DUF3533"/>
    <property type="match status" value="1"/>
</dbReference>
<dbReference type="STRING" id="936435.F8Q2D9"/>
<feature type="transmembrane region" description="Helical" evidence="1">
    <location>
        <begin position="401"/>
        <end position="420"/>
    </location>
</feature>
<dbReference type="InParanoid" id="F8Q2D9"/>
<accession>F8Q2D9</accession>
<evidence type="ECO:0000256" key="1">
    <source>
        <dbReference type="SAM" id="Phobius"/>
    </source>
</evidence>
<dbReference type="HOGENOM" id="CLU_020178_2_0_1"/>
<gene>
    <name evidence="3" type="ORF">SERLA73DRAFT_161428</name>
</gene>
<feature type="transmembrane region" description="Helical" evidence="1">
    <location>
        <begin position="276"/>
        <end position="301"/>
    </location>
</feature>
<protein>
    <recommendedName>
        <fullName evidence="2">DUF3533 domain-containing protein</fullName>
    </recommendedName>
</protein>
<dbReference type="OMA" id="WTMVNLR"/>
<keyword evidence="1" id="KW-0812">Transmembrane</keyword>
<feature type="domain" description="DUF3533" evidence="2">
    <location>
        <begin position="39"/>
        <end position="412"/>
    </location>
</feature>
<organism evidence="4">
    <name type="scientific">Serpula lacrymans var. lacrymans (strain S7.3)</name>
    <name type="common">Dry rot fungus</name>
    <dbReference type="NCBI Taxonomy" id="936435"/>
    <lineage>
        <taxon>Eukaryota</taxon>
        <taxon>Fungi</taxon>
        <taxon>Dikarya</taxon>
        <taxon>Basidiomycota</taxon>
        <taxon>Agaricomycotina</taxon>
        <taxon>Agaricomycetes</taxon>
        <taxon>Agaricomycetidae</taxon>
        <taxon>Boletales</taxon>
        <taxon>Coniophorineae</taxon>
        <taxon>Serpulaceae</taxon>
        <taxon>Serpula</taxon>
    </lineage>
</organism>
<reference evidence="4" key="1">
    <citation type="journal article" date="2011" name="Science">
        <title>The plant cell wall-decomposing machinery underlies the functional diversity of forest fungi.</title>
        <authorList>
            <person name="Eastwood D.C."/>
            <person name="Floudas D."/>
            <person name="Binder M."/>
            <person name="Majcherczyk A."/>
            <person name="Schneider P."/>
            <person name="Aerts A."/>
            <person name="Asiegbu F.O."/>
            <person name="Baker S.E."/>
            <person name="Barry K."/>
            <person name="Bendiksby M."/>
            <person name="Blumentritt M."/>
            <person name="Coutinho P.M."/>
            <person name="Cullen D."/>
            <person name="de Vries R.P."/>
            <person name="Gathman A."/>
            <person name="Goodell B."/>
            <person name="Henrissat B."/>
            <person name="Ihrmark K."/>
            <person name="Kauserud H."/>
            <person name="Kohler A."/>
            <person name="LaButti K."/>
            <person name="Lapidus A."/>
            <person name="Lavin J.L."/>
            <person name="Lee Y.-H."/>
            <person name="Lindquist E."/>
            <person name="Lilly W."/>
            <person name="Lucas S."/>
            <person name="Morin E."/>
            <person name="Murat C."/>
            <person name="Oguiza J.A."/>
            <person name="Park J."/>
            <person name="Pisabarro A.G."/>
            <person name="Riley R."/>
            <person name="Rosling A."/>
            <person name="Salamov A."/>
            <person name="Schmidt O."/>
            <person name="Schmutz J."/>
            <person name="Skrede I."/>
            <person name="Stenlid J."/>
            <person name="Wiebenga A."/>
            <person name="Xie X."/>
            <person name="Kuees U."/>
            <person name="Hibbett D.S."/>
            <person name="Hoffmeister D."/>
            <person name="Hoegberg N."/>
            <person name="Martin F."/>
            <person name="Grigoriev I.V."/>
            <person name="Watkinson S.C."/>
        </authorList>
    </citation>
    <scope>NUCLEOTIDE SEQUENCE [LARGE SCALE GENOMIC DNA]</scope>
    <source>
        <strain evidence="4">strain S7.3</strain>
    </source>
</reference>
<sequence>MDIQLIKEKVQIAPFSHGFFSPELAQLRKQYLKVVVPAIVLVLLLMWTCLPLYWGAVADPEDLTSNLSAWFINRDGSQLGNDLWNEINNENGTGPRLKWSLIDAQVAGTDEDVANAVVDTKAWVALVVESGATQSLALARETGNSTYDPTSAITVYYAQARHEVATGSYLMPAVTTLLQTTTTAWATSSAQQYLALTYGGGQVNATALQLLAQAPQTISPGVSWTVNNLRPFNAPLATAVITVGQIYLSVFTFITAMAHAAARVPIQRHLRFSSILAIRLIVPLVAYIPMSITYTLVSLAFHLPFGAKYNPTAGFFLFAVFVYLDMAAIGLALEAMITLLTPKFIPFFMMFMVVANIACVSLPDDLQNVLYRYGTGFPMYNVSLAMRTIVFNTYSLLARNAGILLGWALLSCCTLVLFTWQGRRSEMNAAKRESAERRVSNLQFDNLQEDKDGMQIDKKP</sequence>
<evidence type="ECO:0000313" key="4">
    <source>
        <dbReference type="Proteomes" id="UP000008063"/>
    </source>
</evidence>
<feature type="transmembrane region" description="Helical" evidence="1">
    <location>
        <begin position="34"/>
        <end position="54"/>
    </location>
</feature>
<dbReference type="GO" id="GO:0016020">
    <property type="term" value="C:membrane"/>
    <property type="evidence" value="ECO:0007669"/>
    <property type="project" value="TreeGrafter"/>
</dbReference>
<name>F8Q2D9_SERL3</name>
<dbReference type="InterPro" id="IPR053001">
    <property type="entry name" value="MNNG_permease-like"/>
</dbReference>
<proteinExistence type="predicted"/>
<keyword evidence="4" id="KW-1185">Reference proteome</keyword>
<dbReference type="EMBL" id="GL945482">
    <property type="protein sequence ID" value="EGN97350.1"/>
    <property type="molecule type" value="Genomic_DNA"/>
</dbReference>
<keyword evidence="1" id="KW-0472">Membrane</keyword>